<dbReference type="HOGENOM" id="CLU_2408054_0_0_9"/>
<organism evidence="2 3">
    <name type="scientific">Clostridium kluyveri (strain NBRC 12016)</name>
    <dbReference type="NCBI Taxonomy" id="583346"/>
    <lineage>
        <taxon>Bacteria</taxon>
        <taxon>Bacillati</taxon>
        <taxon>Bacillota</taxon>
        <taxon>Clostridia</taxon>
        <taxon>Eubacteriales</taxon>
        <taxon>Clostridiaceae</taxon>
        <taxon>Clostridium</taxon>
    </lineage>
</organism>
<accession>B9E518</accession>
<keyword evidence="1" id="KW-1133">Transmembrane helix</keyword>
<reference evidence="3" key="1">
    <citation type="submission" date="2005-09" db="EMBL/GenBank/DDBJ databases">
        <title>Complete genome sequence of Clostridium kluyveri and comparative genomics of Clostridia species.</title>
        <authorList>
            <person name="Inui M."/>
            <person name="Nonaka H."/>
            <person name="Shinoda Y."/>
            <person name="Ikenaga Y."/>
            <person name="Abe M."/>
            <person name="Naito K."/>
            <person name="Vertes A.A."/>
            <person name="Yukawa H."/>
        </authorList>
    </citation>
    <scope>NUCLEOTIDE SEQUENCE [LARGE SCALE GENOMIC DNA]</scope>
    <source>
        <strain evidence="3">NBRC 12016</strain>
    </source>
</reference>
<feature type="transmembrane region" description="Helical" evidence="1">
    <location>
        <begin position="25"/>
        <end position="46"/>
    </location>
</feature>
<feature type="transmembrane region" description="Helical" evidence="1">
    <location>
        <begin position="58"/>
        <end position="82"/>
    </location>
</feature>
<evidence type="ECO:0000313" key="2">
    <source>
        <dbReference type="EMBL" id="BAH07593.1"/>
    </source>
</evidence>
<keyword evidence="1" id="KW-0812">Transmembrane</keyword>
<sequence length="92" mass="10649">MVILIFVRNIMLPILTFKISYGNNIFFYGFCNWINFSSLILSFGSINNFINFSLNSPIAIFSLILIGYLYLRFSVSFSIVLFDECKMSCIML</sequence>
<dbReference type="AlphaFoldDB" id="B9E518"/>
<dbReference type="Proteomes" id="UP000007969">
    <property type="component" value="Chromosome"/>
</dbReference>
<keyword evidence="1" id="KW-0472">Membrane</keyword>
<dbReference type="EMBL" id="AP009049">
    <property type="protein sequence ID" value="BAH07593.1"/>
    <property type="molecule type" value="Genomic_DNA"/>
</dbReference>
<gene>
    <name evidence="2" type="ordered locus">CKR_2542</name>
</gene>
<name>B9E518_CLOK1</name>
<dbReference type="KEGG" id="ckr:CKR_2542"/>
<evidence type="ECO:0000313" key="3">
    <source>
        <dbReference type="Proteomes" id="UP000007969"/>
    </source>
</evidence>
<proteinExistence type="predicted"/>
<protein>
    <submittedName>
        <fullName evidence="2">Uncharacterized protein</fullName>
    </submittedName>
</protein>
<evidence type="ECO:0000256" key="1">
    <source>
        <dbReference type="SAM" id="Phobius"/>
    </source>
</evidence>